<evidence type="ECO:0000313" key="1">
    <source>
        <dbReference type="EMBL" id="ART32202.1"/>
    </source>
</evidence>
<dbReference type="EMBL" id="KY774314">
    <property type="protein sequence ID" value="ART32202.1"/>
    <property type="molecule type" value="Genomic_DNA"/>
</dbReference>
<sequence>MLSSLSSCSGLKGVIMLLNVFLLTLGAKAITLDKENPNKSKLH</sequence>
<accession>A0A1Y0B463</accession>
<dbReference type="AlphaFoldDB" id="A0A1Y0B463"/>
<gene>
    <name evidence="1" type="ORF">AEK19_MT2045</name>
</gene>
<organism evidence="1">
    <name type="scientific">Utricularia reniformis</name>
    <dbReference type="NCBI Taxonomy" id="192314"/>
    <lineage>
        <taxon>Eukaryota</taxon>
        <taxon>Viridiplantae</taxon>
        <taxon>Streptophyta</taxon>
        <taxon>Embryophyta</taxon>
        <taxon>Tracheophyta</taxon>
        <taxon>Spermatophyta</taxon>
        <taxon>Magnoliopsida</taxon>
        <taxon>eudicotyledons</taxon>
        <taxon>Gunneridae</taxon>
        <taxon>Pentapetalae</taxon>
        <taxon>asterids</taxon>
        <taxon>lamiids</taxon>
        <taxon>Lamiales</taxon>
        <taxon>Lentibulariaceae</taxon>
        <taxon>Utricularia</taxon>
    </lineage>
</organism>
<name>A0A1Y0B463_9LAMI</name>
<keyword evidence="1" id="KW-0496">Mitochondrion</keyword>
<protein>
    <submittedName>
        <fullName evidence="1">Uncharacterized protein</fullName>
    </submittedName>
</protein>
<geneLocation type="mitochondrion" evidence="1"/>
<reference evidence="1" key="1">
    <citation type="submission" date="2017-03" db="EMBL/GenBank/DDBJ databases">
        <title>The mitochondrial genome of the carnivorous plant Utricularia reniformis (Lentibulariaceae): structure, comparative analysis and evolutionary landmarks.</title>
        <authorList>
            <person name="Silva S.R."/>
            <person name="Alvarenga D.O."/>
            <person name="Michael T.P."/>
            <person name="Miranda V.F.O."/>
            <person name="Varani A.M."/>
        </authorList>
    </citation>
    <scope>NUCLEOTIDE SEQUENCE</scope>
</reference>
<proteinExistence type="predicted"/>